<dbReference type="EMBL" id="CACTIH010009109">
    <property type="protein sequence ID" value="CAA3024500.1"/>
    <property type="molecule type" value="Genomic_DNA"/>
</dbReference>
<sequence length="154" mass="17306">MNSEDVGGEVFKREMRDLEKMLSNLNPVAEKFVSPSLRTGYHRLVVPVPQAAGHYGLRLNNYQTCMGLLILEKEEWVFSYEQAKIAISSAELKLKCEKAAHASDLIDARKREDSLKKAVGIEKEFAKNIENSFDEMRAELADAKVATETKLAMA</sequence>
<dbReference type="GO" id="GO:0005652">
    <property type="term" value="C:nuclear lamina"/>
    <property type="evidence" value="ECO:0007669"/>
    <property type="project" value="UniProtKB-SubCell"/>
</dbReference>
<organism evidence="5 6">
    <name type="scientific">Olea europaea subsp. europaea</name>
    <dbReference type="NCBI Taxonomy" id="158383"/>
    <lineage>
        <taxon>Eukaryota</taxon>
        <taxon>Viridiplantae</taxon>
        <taxon>Streptophyta</taxon>
        <taxon>Embryophyta</taxon>
        <taxon>Tracheophyta</taxon>
        <taxon>Spermatophyta</taxon>
        <taxon>Magnoliopsida</taxon>
        <taxon>eudicotyledons</taxon>
        <taxon>Gunneridae</taxon>
        <taxon>Pentapetalae</taxon>
        <taxon>asterids</taxon>
        <taxon>lamiids</taxon>
        <taxon>Lamiales</taxon>
        <taxon>Oleaceae</taxon>
        <taxon>Oleeae</taxon>
        <taxon>Olea</taxon>
    </lineage>
</organism>
<evidence type="ECO:0000256" key="4">
    <source>
        <dbReference type="ARBA" id="ARBA00024208"/>
    </source>
</evidence>
<dbReference type="AlphaFoldDB" id="A0A8S0UUR4"/>
<comment type="subcellular location">
    <subcellularLocation>
        <location evidence="3">Nucleus lamina</location>
    </subcellularLocation>
</comment>
<dbReference type="OrthoDB" id="673795at2759"/>
<proteinExistence type="inferred from homology"/>
<evidence type="ECO:0000256" key="2">
    <source>
        <dbReference type="ARBA" id="ARBA00023242"/>
    </source>
</evidence>
<dbReference type="GO" id="GO:0006997">
    <property type="term" value="P:nucleus organization"/>
    <property type="evidence" value="ECO:0007669"/>
    <property type="project" value="InterPro"/>
</dbReference>
<protein>
    <submittedName>
        <fullName evidence="5">Uncharacterized protein</fullName>
    </submittedName>
</protein>
<dbReference type="PANTHER" id="PTHR31908">
    <property type="entry name" value="PROTEIN CROWDED NUCLEI 4"/>
    <property type="match status" value="1"/>
</dbReference>
<reference evidence="5 6" key="1">
    <citation type="submission" date="2019-12" db="EMBL/GenBank/DDBJ databases">
        <authorList>
            <person name="Alioto T."/>
            <person name="Alioto T."/>
            <person name="Gomez Garrido J."/>
        </authorList>
    </citation>
    <scope>NUCLEOTIDE SEQUENCE [LARGE SCALE GENOMIC DNA]</scope>
</reference>
<dbReference type="InterPro" id="IPR040418">
    <property type="entry name" value="CRWN"/>
</dbReference>
<keyword evidence="1" id="KW-0175">Coiled coil</keyword>
<evidence type="ECO:0000313" key="5">
    <source>
        <dbReference type="EMBL" id="CAA3024500.1"/>
    </source>
</evidence>
<comment type="caution">
    <text evidence="5">The sequence shown here is derived from an EMBL/GenBank/DDBJ whole genome shotgun (WGS) entry which is preliminary data.</text>
</comment>
<comment type="similarity">
    <text evidence="4">Belongs to the CRWN family.</text>
</comment>
<keyword evidence="6" id="KW-1185">Reference proteome</keyword>
<evidence type="ECO:0000256" key="1">
    <source>
        <dbReference type="ARBA" id="ARBA00023054"/>
    </source>
</evidence>
<accession>A0A8S0UUR4</accession>
<dbReference type="PANTHER" id="PTHR31908:SF2">
    <property type="entry name" value="PROTEIN CROWDED NUCLEI 4"/>
    <property type="match status" value="1"/>
</dbReference>
<keyword evidence="2" id="KW-0539">Nucleus</keyword>
<evidence type="ECO:0000256" key="3">
    <source>
        <dbReference type="ARBA" id="ARBA00024186"/>
    </source>
</evidence>
<dbReference type="Proteomes" id="UP000594638">
    <property type="component" value="Unassembled WGS sequence"/>
</dbReference>
<gene>
    <name evidence="5" type="ORF">OLEA9_A066862</name>
</gene>
<dbReference type="Gramene" id="OE9A066862T1">
    <property type="protein sequence ID" value="OE9A066862C1"/>
    <property type="gene ID" value="OE9A066862"/>
</dbReference>
<name>A0A8S0UUR4_OLEEU</name>
<evidence type="ECO:0000313" key="6">
    <source>
        <dbReference type="Proteomes" id="UP000594638"/>
    </source>
</evidence>